<name>A0A921F750_9LACO</name>
<proteinExistence type="predicted"/>
<organism evidence="1 2">
    <name type="scientific">Ligilactobacillus acidipiscis</name>
    <dbReference type="NCBI Taxonomy" id="89059"/>
    <lineage>
        <taxon>Bacteria</taxon>
        <taxon>Bacillati</taxon>
        <taxon>Bacillota</taxon>
        <taxon>Bacilli</taxon>
        <taxon>Lactobacillales</taxon>
        <taxon>Lactobacillaceae</taxon>
        <taxon>Ligilactobacillus</taxon>
    </lineage>
</organism>
<evidence type="ECO:0000313" key="2">
    <source>
        <dbReference type="Proteomes" id="UP000707535"/>
    </source>
</evidence>
<dbReference type="Proteomes" id="UP000707535">
    <property type="component" value="Unassembled WGS sequence"/>
</dbReference>
<dbReference type="EMBL" id="DYXG01000027">
    <property type="protein sequence ID" value="HJE96605.1"/>
    <property type="molecule type" value="Genomic_DNA"/>
</dbReference>
<protein>
    <submittedName>
        <fullName evidence="1">Uncharacterized protein</fullName>
    </submittedName>
</protein>
<reference evidence="1" key="2">
    <citation type="submission" date="2021-09" db="EMBL/GenBank/DDBJ databases">
        <authorList>
            <person name="Gilroy R."/>
        </authorList>
    </citation>
    <scope>NUCLEOTIDE SEQUENCE</scope>
    <source>
        <strain evidence="1">CHK174-6876</strain>
    </source>
</reference>
<dbReference type="AlphaFoldDB" id="A0A921F750"/>
<gene>
    <name evidence="1" type="ORF">K8V00_03200</name>
</gene>
<accession>A0A921F750</accession>
<reference evidence="1" key="1">
    <citation type="journal article" date="2021" name="PeerJ">
        <title>Extensive microbial diversity within the chicken gut microbiome revealed by metagenomics and culture.</title>
        <authorList>
            <person name="Gilroy R."/>
            <person name="Ravi A."/>
            <person name="Getino M."/>
            <person name="Pursley I."/>
            <person name="Horton D.L."/>
            <person name="Alikhan N.F."/>
            <person name="Baker D."/>
            <person name="Gharbi K."/>
            <person name="Hall N."/>
            <person name="Watson M."/>
            <person name="Adriaenssens E.M."/>
            <person name="Foster-Nyarko E."/>
            <person name="Jarju S."/>
            <person name="Secka A."/>
            <person name="Antonio M."/>
            <person name="Oren A."/>
            <person name="Chaudhuri R.R."/>
            <person name="La Ragione R."/>
            <person name="Hildebrand F."/>
            <person name="Pallen M.J."/>
        </authorList>
    </citation>
    <scope>NUCLEOTIDE SEQUENCE</scope>
    <source>
        <strain evidence="1">CHK174-6876</strain>
    </source>
</reference>
<comment type="caution">
    <text evidence="1">The sequence shown here is derived from an EMBL/GenBank/DDBJ whole genome shotgun (WGS) entry which is preliminary data.</text>
</comment>
<evidence type="ECO:0000313" key="1">
    <source>
        <dbReference type="EMBL" id="HJE96605.1"/>
    </source>
</evidence>
<sequence length="89" mass="10279">MSEVIKRTLLNARTINDNVHINIPNTTTEQELSLVVSRVIYSMVVVYAEQNSITFNKALKLYKEAIVADVGRQYDMEHAHEHRHNKPCK</sequence>